<feature type="domain" description="NADH:flavin oxidoreductase/NADH oxidase N-terminal" evidence="3">
    <location>
        <begin position="17"/>
        <end position="342"/>
    </location>
</feature>
<comment type="caution">
    <text evidence="4">The sequence shown here is derived from an EMBL/GenBank/DDBJ whole genome shotgun (WGS) entry which is preliminary data.</text>
</comment>
<protein>
    <submittedName>
        <fullName evidence="4">NADH:flavin oxidoreductase/NADH oxidase family protein</fullName>
    </submittedName>
</protein>
<dbReference type="GO" id="GO:0010181">
    <property type="term" value="F:FMN binding"/>
    <property type="evidence" value="ECO:0007669"/>
    <property type="project" value="InterPro"/>
</dbReference>
<reference evidence="4" key="1">
    <citation type="journal article" date="2019" name="PLoS Negl. Trop. Dis.">
        <title>Revisiting the worldwide diversity of Leptospira species in the environment.</title>
        <authorList>
            <person name="Vincent A.T."/>
            <person name="Schiettekatte O."/>
            <person name="Bourhy P."/>
            <person name="Veyrier F.J."/>
            <person name="Picardeau M."/>
        </authorList>
    </citation>
    <scope>NUCLEOTIDE SEQUENCE [LARGE SCALE GENOMIC DNA]</scope>
    <source>
        <strain evidence="4">201800287</strain>
    </source>
</reference>
<dbReference type="GO" id="GO:0016491">
    <property type="term" value="F:oxidoreductase activity"/>
    <property type="evidence" value="ECO:0007669"/>
    <property type="project" value="UniProtKB-KW"/>
</dbReference>
<dbReference type="InterPro" id="IPR051799">
    <property type="entry name" value="NADH_flavin_oxidoreductase"/>
</dbReference>
<dbReference type="InterPro" id="IPR013785">
    <property type="entry name" value="Aldolase_TIM"/>
</dbReference>
<name>A0A4R9I5I2_9LEPT</name>
<evidence type="ECO:0000313" key="5">
    <source>
        <dbReference type="Proteomes" id="UP000298009"/>
    </source>
</evidence>
<dbReference type="Pfam" id="PF00724">
    <property type="entry name" value="Oxidored_FMN"/>
    <property type="match status" value="1"/>
</dbReference>
<evidence type="ECO:0000313" key="4">
    <source>
        <dbReference type="EMBL" id="TGK81332.1"/>
    </source>
</evidence>
<keyword evidence="5" id="KW-1185">Reference proteome</keyword>
<dbReference type="Proteomes" id="UP000298009">
    <property type="component" value="Unassembled WGS sequence"/>
</dbReference>
<dbReference type="PANTHER" id="PTHR43656">
    <property type="entry name" value="BINDING OXIDOREDUCTASE, PUTATIVE (AFU_ORTHOLOGUE AFUA_2G08260)-RELATED"/>
    <property type="match status" value="1"/>
</dbReference>
<dbReference type="AlphaFoldDB" id="A0A4R9I5I2"/>
<evidence type="ECO:0000256" key="2">
    <source>
        <dbReference type="ARBA" id="ARBA00023002"/>
    </source>
</evidence>
<dbReference type="CDD" id="cd04733">
    <property type="entry name" value="OYE_like_2_FMN"/>
    <property type="match status" value="1"/>
</dbReference>
<evidence type="ECO:0000259" key="3">
    <source>
        <dbReference type="Pfam" id="PF00724"/>
    </source>
</evidence>
<accession>A0A4R9I5I2</accession>
<dbReference type="Gene3D" id="3.20.20.70">
    <property type="entry name" value="Aldolase class I"/>
    <property type="match status" value="1"/>
</dbReference>
<dbReference type="InterPro" id="IPR001155">
    <property type="entry name" value="OxRdtase_FMN_N"/>
</dbReference>
<organism evidence="4 5">
    <name type="scientific">Leptospira noumeaensis</name>
    <dbReference type="NCBI Taxonomy" id="2484964"/>
    <lineage>
        <taxon>Bacteria</taxon>
        <taxon>Pseudomonadati</taxon>
        <taxon>Spirochaetota</taxon>
        <taxon>Spirochaetia</taxon>
        <taxon>Leptospirales</taxon>
        <taxon>Leptospiraceae</taxon>
        <taxon>Leptospira</taxon>
    </lineage>
</organism>
<sequence length="412" mass="45494">MNSTSPLFSNFPLPCGVTLPNRLVKAAMEENLSNHNLEPDKALWNLYETWARGGVGTLITGNVMVDHRAMTGPGGVVLERGTSLDGFRIWSSKAKIAGGKIIMQINHPGRQILSKLGGEVWAPSAVPVDIGNLSKLLGKPRAMTEPEILETIERFAKTAQLAEEAGFDGVEIHAAHGYLISQFLSPLVNRREDKWGGSLENRSRFLLEVIRKVRASVKPSFIVGVKLNSADFQKGGFQFSDAKEVISRIQTLGVDFIELSGGNYEAPAMQGESRDGSTISREAYFLEFASEVAKTATVPILVTGGIRKKQIAESVLESGVPLVGIATALALNPNLPNDWKQEKPGYQTLPEPNWKSKTLKGLANMAMVRYQLNRLSQNKRTTVKVSPILRLLFDQIRLSRLTKRYRNWMKKN</sequence>
<evidence type="ECO:0000256" key="1">
    <source>
        <dbReference type="ARBA" id="ARBA00022630"/>
    </source>
</evidence>
<gene>
    <name evidence="4" type="ORF">EHQ24_08385</name>
</gene>
<dbReference type="PANTHER" id="PTHR43656:SF2">
    <property type="entry name" value="BINDING OXIDOREDUCTASE, PUTATIVE (AFU_ORTHOLOGUE AFUA_2G08260)-RELATED"/>
    <property type="match status" value="1"/>
</dbReference>
<dbReference type="OrthoDB" id="9772736at2"/>
<keyword evidence="2" id="KW-0560">Oxidoreductase</keyword>
<proteinExistence type="predicted"/>
<keyword evidence="1" id="KW-0285">Flavoprotein</keyword>
<dbReference type="SUPFAM" id="SSF51395">
    <property type="entry name" value="FMN-linked oxidoreductases"/>
    <property type="match status" value="1"/>
</dbReference>
<dbReference type="RefSeq" id="WP_135601226.1">
    <property type="nucleotide sequence ID" value="NZ_RQFK01000026.1"/>
</dbReference>
<dbReference type="EMBL" id="RQFK01000026">
    <property type="protein sequence ID" value="TGK81332.1"/>
    <property type="molecule type" value="Genomic_DNA"/>
</dbReference>